<dbReference type="SUPFAM" id="SSF46689">
    <property type="entry name" value="Homeodomain-like"/>
    <property type="match status" value="1"/>
</dbReference>
<dbReference type="SMART" id="SM00342">
    <property type="entry name" value="HTH_ARAC"/>
    <property type="match status" value="1"/>
</dbReference>
<dbReference type="Proteomes" id="UP000186599">
    <property type="component" value="Unassembled WGS sequence"/>
</dbReference>
<dbReference type="GO" id="GO:0000976">
    <property type="term" value="F:transcription cis-regulatory region binding"/>
    <property type="evidence" value="ECO:0007669"/>
    <property type="project" value="TreeGrafter"/>
</dbReference>
<evidence type="ECO:0000313" key="8">
    <source>
        <dbReference type="Proteomes" id="UP000186904"/>
    </source>
</evidence>
<keyword evidence="3" id="KW-0804">Transcription</keyword>
<accession>A0A1H9QBZ3</accession>
<dbReference type="Proteomes" id="UP000186904">
    <property type="component" value="Unassembled WGS sequence"/>
</dbReference>
<dbReference type="Pfam" id="PF12625">
    <property type="entry name" value="Arabinose_bd"/>
    <property type="match status" value="1"/>
</dbReference>
<protein>
    <submittedName>
        <fullName evidence="6">AraC-type DNA-binding protein</fullName>
    </submittedName>
    <submittedName>
        <fullName evidence="5">Transcriptional regulator, AraC family</fullName>
    </submittedName>
</protein>
<dbReference type="EMBL" id="FOUA01000001">
    <property type="protein sequence ID" value="SFL67350.1"/>
    <property type="molecule type" value="Genomic_DNA"/>
</dbReference>
<dbReference type="PANTHER" id="PTHR47894:SF1">
    <property type="entry name" value="HTH-TYPE TRANSCRIPTIONAL REGULATOR VQSM"/>
    <property type="match status" value="1"/>
</dbReference>
<name>A0A1H9QBZ3_9GAMM</name>
<evidence type="ECO:0000313" key="6">
    <source>
        <dbReference type="EMBL" id="SFL67350.1"/>
    </source>
</evidence>
<reference evidence="7 8" key="1">
    <citation type="submission" date="2016-10" db="EMBL/GenBank/DDBJ databases">
        <authorList>
            <person name="de Groot N.N."/>
        </authorList>
    </citation>
    <scope>NUCLEOTIDE SEQUENCE [LARGE SCALE GENOMIC DNA]</scope>
    <source>
        <strain evidence="6 7">CGMCC 1.9095</strain>
        <strain evidence="5 8">DSM 22558</strain>
    </source>
</reference>
<keyword evidence="7" id="KW-1185">Reference proteome</keyword>
<dbReference type="PROSITE" id="PS01124">
    <property type="entry name" value="HTH_ARAC_FAMILY_2"/>
    <property type="match status" value="1"/>
</dbReference>
<dbReference type="GO" id="GO:0003700">
    <property type="term" value="F:DNA-binding transcription factor activity"/>
    <property type="evidence" value="ECO:0007669"/>
    <property type="project" value="InterPro"/>
</dbReference>
<evidence type="ECO:0000256" key="2">
    <source>
        <dbReference type="ARBA" id="ARBA00023125"/>
    </source>
</evidence>
<dbReference type="EMBL" id="FOGN01000001">
    <property type="protein sequence ID" value="SER58041.1"/>
    <property type="molecule type" value="Genomic_DNA"/>
</dbReference>
<dbReference type="InterPro" id="IPR032687">
    <property type="entry name" value="AraC-type_N"/>
</dbReference>
<evidence type="ECO:0000259" key="4">
    <source>
        <dbReference type="PROSITE" id="PS01124"/>
    </source>
</evidence>
<organism evidence="5 8">
    <name type="scientific">Halopseudomonas bauzanensis</name>
    <dbReference type="NCBI Taxonomy" id="653930"/>
    <lineage>
        <taxon>Bacteria</taxon>
        <taxon>Pseudomonadati</taxon>
        <taxon>Pseudomonadota</taxon>
        <taxon>Gammaproteobacteria</taxon>
        <taxon>Pseudomonadales</taxon>
        <taxon>Pseudomonadaceae</taxon>
        <taxon>Halopseudomonas</taxon>
    </lineage>
</organism>
<dbReference type="Pfam" id="PF12833">
    <property type="entry name" value="HTH_18"/>
    <property type="match status" value="1"/>
</dbReference>
<dbReference type="OrthoDB" id="6506763at2"/>
<dbReference type="PRINTS" id="PR00032">
    <property type="entry name" value="HTHARAC"/>
</dbReference>
<keyword evidence="1" id="KW-0805">Transcription regulation</keyword>
<dbReference type="PANTHER" id="PTHR47894">
    <property type="entry name" value="HTH-TYPE TRANSCRIPTIONAL REGULATOR GADX"/>
    <property type="match status" value="1"/>
</dbReference>
<evidence type="ECO:0000256" key="3">
    <source>
        <dbReference type="ARBA" id="ARBA00023163"/>
    </source>
</evidence>
<keyword evidence="2 6" id="KW-0238">DNA-binding</keyword>
<evidence type="ECO:0000256" key="1">
    <source>
        <dbReference type="ARBA" id="ARBA00023015"/>
    </source>
</evidence>
<proteinExistence type="predicted"/>
<dbReference type="InterPro" id="IPR020449">
    <property type="entry name" value="Tscrpt_reg_AraC-type_HTH"/>
</dbReference>
<evidence type="ECO:0000313" key="5">
    <source>
        <dbReference type="EMBL" id="SER58041.1"/>
    </source>
</evidence>
<feature type="domain" description="HTH araC/xylS-type" evidence="4">
    <location>
        <begin position="236"/>
        <end position="333"/>
    </location>
</feature>
<gene>
    <name evidence="6" type="ORF">SAMN04487855_0654</name>
    <name evidence="5" type="ORF">SAMN05216589_0972</name>
</gene>
<dbReference type="InterPro" id="IPR018060">
    <property type="entry name" value="HTH_AraC"/>
</dbReference>
<dbReference type="Gene3D" id="1.10.10.60">
    <property type="entry name" value="Homeodomain-like"/>
    <property type="match status" value="1"/>
</dbReference>
<sequence>MDWRQQRDNTNIRYLLQVAATAGISADACLANTGLQQQRLAEGSGYQLWQELAAIRNLVALRPDPGLGMQMGDCYHLTCLGLLGYAMLSSPNLWEAIRISSRFRSLSLAICPVTLSLCEEGVWMSLDSSVLPEDARDLVVGRGLTAWLRLFGELLQRPFMPLRISLSGSGPALADRYRDYFSCPIALAQSHDGMLIARQDLDSPLPLANTQTQRSCALLCERLCDGLADIQGTLARRVLQQLMSHSGKPCRADEIAARLGMSERTLHRRLADEKQPFRILHDRVKRNLAERLLRDSMLGLESIAQQLGYAEAASFSRAFKRWNGVSPDQWRRLQDDNSVARALT</sequence>
<dbReference type="GO" id="GO:0005829">
    <property type="term" value="C:cytosol"/>
    <property type="evidence" value="ECO:0007669"/>
    <property type="project" value="TreeGrafter"/>
</dbReference>
<dbReference type="InterPro" id="IPR009057">
    <property type="entry name" value="Homeodomain-like_sf"/>
</dbReference>
<dbReference type="STRING" id="653930.SAMN05216589_0972"/>
<dbReference type="RefSeq" id="WP_074778072.1">
    <property type="nucleotide sequence ID" value="NZ_FOGN01000001.1"/>
</dbReference>
<evidence type="ECO:0000313" key="7">
    <source>
        <dbReference type="Proteomes" id="UP000186599"/>
    </source>
</evidence>
<dbReference type="AlphaFoldDB" id="A0A1H9QBZ3"/>